<sequence>MKNFLKIFLLVMMAGVGVLSMVEEAKMMACSCQYSGGKIACWDSLFASDAIFCADSNALSCSFNNATTVSCNTDTKVAKPAIHSCIDSVQKACWVTVDLSKQSLCSSVSSQWSPNTDCRNNLGVYQLIAIPSSPTAPAVATPPAKTGDANTGAVSGATTNGYANAPATSDKLGSSGLASFIPNCSANSSLSKECRDVSVFVVTLIGITRYLFGVVGSIFLLLMVYGGIVWITSQGNSEKLKKGLDIFVAAMVGVAIIFSAYMLVNYLAAALEVSL</sequence>
<organism evidence="2 3">
    <name type="scientific">Candidatus Magasanikbacteria bacterium CG10_big_fil_rev_8_21_14_0_10_40_10</name>
    <dbReference type="NCBI Taxonomy" id="1974648"/>
    <lineage>
        <taxon>Bacteria</taxon>
        <taxon>Candidatus Magasanikiibacteriota</taxon>
    </lineage>
</organism>
<evidence type="ECO:0000313" key="2">
    <source>
        <dbReference type="EMBL" id="PIT87039.1"/>
    </source>
</evidence>
<proteinExistence type="predicted"/>
<protein>
    <submittedName>
        <fullName evidence="2">Uncharacterized protein</fullName>
    </submittedName>
</protein>
<evidence type="ECO:0000256" key="1">
    <source>
        <dbReference type="SAM" id="Phobius"/>
    </source>
</evidence>
<keyword evidence="1" id="KW-1133">Transmembrane helix</keyword>
<comment type="caution">
    <text evidence="2">The sequence shown here is derived from an EMBL/GenBank/DDBJ whole genome shotgun (WGS) entry which is preliminary data.</text>
</comment>
<dbReference type="Proteomes" id="UP000231183">
    <property type="component" value="Unassembled WGS sequence"/>
</dbReference>
<feature type="transmembrane region" description="Helical" evidence="1">
    <location>
        <begin position="210"/>
        <end position="232"/>
    </location>
</feature>
<name>A0A2M6W2L4_9BACT</name>
<dbReference type="EMBL" id="PFBX01000055">
    <property type="protein sequence ID" value="PIT87039.1"/>
    <property type="molecule type" value="Genomic_DNA"/>
</dbReference>
<feature type="transmembrane region" description="Helical" evidence="1">
    <location>
        <begin position="244"/>
        <end position="268"/>
    </location>
</feature>
<accession>A0A2M6W2L4</accession>
<keyword evidence="1" id="KW-0812">Transmembrane</keyword>
<reference evidence="3" key="1">
    <citation type="submission" date="2017-09" db="EMBL/GenBank/DDBJ databases">
        <title>Depth-based differentiation of microbial function through sediment-hosted aquifers and enrichment of novel symbionts in the deep terrestrial subsurface.</title>
        <authorList>
            <person name="Probst A.J."/>
            <person name="Ladd B."/>
            <person name="Jarett J.K."/>
            <person name="Geller-Mcgrath D.E."/>
            <person name="Sieber C.M.K."/>
            <person name="Emerson J.B."/>
            <person name="Anantharaman K."/>
            <person name="Thomas B.C."/>
            <person name="Malmstrom R."/>
            <person name="Stieglmeier M."/>
            <person name="Klingl A."/>
            <person name="Woyke T."/>
            <person name="Ryan C.M."/>
            <person name="Banfield J.F."/>
        </authorList>
    </citation>
    <scope>NUCLEOTIDE SEQUENCE [LARGE SCALE GENOMIC DNA]</scope>
</reference>
<keyword evidence="1" id="KW-0472">Membrane</keyword>
<dbReference type="AlphaFoldDB" id="A0A2M6W2L4"/>
<gene>
    <name evidence="2" type="ORF">COU31_05125</name>
</gene>
<evidence type="ECO:0000313" key="3">
    <source>
        <dbReference type="Proteomes" id="UP000231183"/>
    </source>
</evidence>